<sequence>MVDKDNIRLELKRLLTSRIFENKKQASNFLAYIIAEKLAGRGDKITQYGIAVEALGRSTDYCPTENPAVRVEAGRVRKLLEEYYATEGRGSTLHIQLPVGSYEPVFKELVTQPEHQRQEPLLELDVKSIQSVGPRIYISCQDPAGIPDNATRNLVYNLISGLPVALGRLHEVRIALADHASLPIGQDELEYARVQHRAEFILRSSVQKDGRTFTVRQTLLHARTGETVWSSDFALPLLYSPKQLDRIYTHLVQEAFSLNQGVALAYWSRYWRGQATIPAHYRVLATHVHFVQEDLSRNSFQAFLQACEERTQLYHDDALAYLHFAILCLYALLLNVPGKAGVLGRWRQLCLQALELNPDNALAHCIFALECQHRGDTEITEVEIQTARQSSAFDATCSRLLAVGLCALRNWELANVILKEAIDQESSFPDPFRSIPCLHYFRQGKFIRMAGTQTGFQSLGGWATFGVLAGHCRSGDCRSCVQRISQTIDDAYLSAHDSPLLGEHTPQ</sequence>
<keyword evidence="2" id="KW-1185">Reference proteome</keyword>
<dbReference type="InterPro" id="IPR011990">
    <property type="entry name" value="TPR-like_helical_dom_sf"/>
</dbReference>
<evidence type="ECO:0000313" key="1">
    <source>
        <dbReference type="EMBL" id="MEB4592561.1"/>
    </source>
</evidence>
<dbReference type="RefSeq" id="WP_324696917.1">
    <property type="nucleotide sequence ID" value="NZ_JAYMYJ010000137.1"/>
</dbReference>
<name>A0ABU6D0H3_9GAMM</name>
<comment type="caution">
    <text evidence="1">The sequence shown here is derived from an EMBL/GenBank/DDBJ whole genome shotgun (WGS) entry which is preliminary data.</text>
</comment>
<dbReference type="SUPFAM" id="SSF48452">
    <property type="entry name" value="TPR-like"/>
    <property type="match status" value="1"/>
</dbReference>
<protein>
    <recommendedName>
        <fullName evidence="3">Adenylate cyclase</fullName>
    </recommendedName>
</protein>
<organism evidence="1 2">
    <name type="scientific">Candidatus Thiothrix phosphatis</name>
    <dbReference type="NCBI Taxonomy" id="3112415"/>
    <lineage>
        <taxon>Bacteria</taxon>
        <taxon>Pseudomonadati</taxon>
        <taxon>Pseudomonadota</taxon>
        <taxon>Gammaproteobacteria</taxon>
        <taxon>Thiotrichales</taxon>
        <taxon>Thiotrichaceae</taxon>
        <taxon>Thiothrix</taxon>
    </lineage>
</organism>
<accession>A0ABU6D0H3</accession>
<proteinExistence type="predicted"/>
<gene>
    <name evidence="1" type="ORF">VSS37_16365</name>
</gene>
<evidence type="ECO:0000313" key="2">
    <source>
        <dbReference type="Proteomes" id="UP001308005"/>
    </source>
</evidence>
<dbReference type="EMBL" id="JAYMYJ010000137">
    <property type="protein sequence ID" value="MEB4592561.1"/>
    <property type="molecule type" value="Genomic_DNA"/>
</dbReference>
<dbReference type="Proteomes" id="UP001308005">
    <property type="component" value="Unassembled WGS sequence"/>
</dbReference>
<reference evidence="2" key="1">
    <citation type="submission" date="2023-07" db="EMBL/GenBank/DDBJ databases">
        <title>The carbon used by Thiothrix.</title>
        <authorList>
            <person name="Chen L."/>
        </authorList>
    </citation>
    <scope>NUCLEOTIDE SEQUENCE [LARGE SCALE GENOMIC DNA]</scope>
</reference>
<dbReference type="Gene3D" id="1.25.40.10">
    <property type="entry name" value="Tetratricopeptide repeat domain"/>
    <property type="match status" value="1"/>
</dbReference>
<evidence type="ECO:0008006" key="3">
    <source>
        <dbReference type="Google" id="ProtNLM"/>
    </source>
</evidence>